<organism evidence="1 2">
    <name type="scientific">Pseudacidovorax intermedius</name>
    <dbReference type="NCBI Taxonomy" id="433924"/>
    <lineage>
        <taxon>Bacteria</taxon>
        <taxon>Pseudomonadati</taxon>
        <taxon>Pseudomonadota</taxon>
        <taxon>Betaproteobacteria</taxon>
        <taxon>Burkholderiales</taxon>
        <taxon>Comamonadaceae</taxon>
        <taxon>Pseudacidovorax</taxon>
    </lineage>
</organism>
<evidence type="ECO:0000313" key="2">
    <source>
        <dbReference type="Proteomes" id="UP000255265"/>
    </source>
</evidence>
<dbReference type="RefSeq" id="WP_017757796.1">
    <property type="nucleotide sequence ID" value="NZ_QQAV01000001.1"/>
</dbReference>
<protein>
    <submittedName>
        <fullName evidence="1">Uncharacterized protein</fullName>
    </submittedName>
</protein>
<gene>
    <name evidence="1" type="ORF">DFR41_1011141</name>
</gene>
<keyword evidence="2" id="KW-1185">Reference proteome</keyword>
<accession>A0A370FQR5</accession>
<proteinExistence type="predicted"/>
<name>A0A370FQR5_9BURK</name>
<sequence>MSLLKQPGRGYRALGPVTALVGVFSGAWLSWSPCTADPHPSHQDLFTLGPIVQHAPPPGELPWPFPPPARPAAVQCHA</sequence>
<dbReference type="OrthoDB" id="8912357at2"/>
<reference evidence="1 2" key="1">
    <citation type="submission" date="2018-07" db="EMBL/GenBank/DDBJ databases">
        <title>Genomic Encyclopedia of Type Strains, Phase IV (KMG-IV): sequencing the most valuable type-strain genomes for metagenomic binning, comparative biology and taxonomic classification.</title>
        <authorList>
            <person name="Goeker M."/>
        </authorList>
    </citation>
    <scope>NUCLEOTIDE SEQUENCE [LARGE SCALE GENOMIC DNA]</scope>
    <source>
        <strain evidence="1 2">DSM 21352</strain>
    </source>
</reference>
<dbReference type="EMBL" id="QQAV01000001">
    <property type="protein sequence ID" value="RDI29385.1"/>
    <property type="molecule type" value="Genomic_DNA"/>
</dbReference>
<evidence type="ECO:0000313" key="1">
    <source>
        <dbReference type="EMBL" id="RDI29385.1"/>
    </source>
</evidence>
<dbReference type="AlphaFoldDB" id="A0A370FQR5"/>
<comment type="caution">
    <text evidence="1">The sequence shown here is derived from an EMBL/GenBank/DDBJ whole genome shotgun (WGS) entry which is preliminary data.</text>
</comment>
<dbReference type="Proteomes" id="UP000255265">
    <property type="component" value="Unassembled WGS sequence"/>
</dbReference>